<dbReference type="STRING" id="1165861.A0A0L0UTN9"/>
<comment type="caution">
    <text evidence="7">The sequence shown here is derived from an EMBL/GenBank/DDBJ whole genome shotgun (WGS) entry which is preliminary data.</text>
</comment>
<feature type="domain" description="C2H2-type" evidence="6">
    <location>
        <begin position="105"/>
        <end position="134"/>
    </location>
</feature>
<dbReference type="PROSITE" id="PS00028">
    <property type="entry name" value="ZINC_FINGER_C2H2_1"/>
    <property type="match status" value="3"/>
</dbReference>
<dbReference type="PANTHER" id="PTHR24409:SF295">
    <property type="entry name" value="AZ2-RELATED"/>
    <property type="match status" value="1"/>
</dbReference>
<dbReference type="EMBL" id="AJIL01000258">
    <property type="protein sequence ID" value="KNE90402.1"/>
    <property type="molecule type" value="Genomic_DNA"/>
</dbReference>
<dbReference type="GO" id="GO:0000977">
    <property type="term" value="F:RNA polymerase II transcription regulatory region sequence-specific DNA binding"/>
    <property type="evidence" value="ECO:0007669"/>
    <property type="project" value="TreeGrafter"/>
</dbReference>
<sequence>MIICRHECESCNRYFGQDSQYEDHLDKSPSHHYCKPCRREFVSARAKQAHISQSQKHKLCRWCQSEVGNLRSHNQQHHEQCPRCNVWFRDADDLKKHCLDEHSDVYCSPCQTLFTQPNNLIMHLRSSIHQPKTAKCPHEACGKTFVSKSALVGHFEAGTCPSGVELEDVDEYFGHHIDTQQLFVRKKLISPQGHWSIPLDRDGPFQCPLCPKIFNHAGQLAFHLKSAKHKNHRKPYICPSEGCKHATFYSLSSLLLHRETRTCEMGYRHELPKLLGQLFAIISQL</sequence>
<evidence type="ECO:0000313" key="8">
    <source>
        <dbReference type="Proteomes" id="UP000054564"/>
    </source>
</evidence>
<reference evidence="7" key="1">
    <citation type="submission" date="2014-03" db="EMBL/GenBank/DDBJ databases">
        <title>Cloning and expression analysis of gamma-glutamylcysteines synthetase in perennial ryegrass.</title>
        <authorList>
            <person name="Wei S."/>
            <person name="Sun Z."/>
        </authorList>
    </citation>
    <scope>NUCLEOTIDE SEQUENCE</scope>
    <source>
        <strain evidence="7">Race PST-78</strain>
    </source>
</reference>
<dbReference type="PANTHER" id="PTHR24409">
    <property type="entry name" value="ZINC FINGER PROTEIN 142"/>
    <property type="match status" value="1"/>
</dbReference>
<dbReference type="GO" id="GO:0000981">
    <property type="term" value="F:DNA-binding transcription factor activity, RNA polymerase II-specific"/>
    <property type="evidence" value="ECO:0007669"/>
    <property type="project" value="TreeGrafter"/>
</dbReference>
<reference evidence="8" key="2">
    <citation type="submission" date="2014-03" db="EMBL/GenBank/DDBJ databases">
        <title>The Genome Sequence of Puccinia striiformis f. sp. tritici PST-78.</title>
        <authorList>
            <consortium name="The Broad Institute Genome Sequencing Platform"/>
            <person name="Cuomo C."/>
            <person name="Hulbert S."/>
            <person name="Chen X."/>
            <person name="Walker B."/>
            <person name="Young S.K."/>
            <person name="Zeng Q."/>
            <person name="Gargeya S."/>
            <person name="Fitzgerald M."/>
            <person name="Haas B."/>
            <person name="Abouelleil A."/>
            <person name="Alvarado L."/>
            <person name="Arachchi H.M."/>
            <person name="Berlin A.M."/>
            <person name="Chapman S.B."/>
            <person name="Goldberg J."/>
            <person name="Griggs A."/>
            <person name="Gujja S."/>
            <person name="Hansen M."/>
            <person name="Howarth C."/>
            <person name="Imamovic A."/>
            <person name="Larimer J."/>
            <person name="McCowan C."/>
            <person name="Montmayeur A."/>
            <person name="Murphy C."/>
            <person name="Neiman D."/>
            <person name="Pearson M."/>
            <person name="Priest M."/>
            <person name="Roberts A."/>
            <person name="Saif S."/>
            <person name="Shea T."/>
            <person name="Sisk P."/>
            <person name="Sykes S."/>
            <person name="Wortman J."/>
            <person name="Nusbaum C."/>
            <person name="Birren B."/>
        </authorList>
    </citation>
    <scope>NUCLEOTIDE SEQUENCE [LARGE SCALE GENOMIC DNA]</scope>
    <source>
        <strain evidence="8">race PST-78</strain>
    </source>
</reference>
<evidence type="ECO:0000313" key="7">
    <source>
        <dbReference type="EMBL" id="KNE90403.1"/>
    </source>
</evidence>
<dbReference type="InterPro" id="IPR022755">
    <property type="entry name" value="Znf_C2H2_jaz"/>
</dbReference>
<evidence type="ECO:0000256" key="1">
    <source>
        <dbReference type="ARBA" id="ARBA00022723"/>
    </source>
</evidence>
<dbReference type="InterPro" id="IPR013087">
    <property type="entry name" value="Znf_C2H2_type"/>
</dbReference>
<proteinExistence type="predicted"/>
<dbReference type="Pfam" id="PF12171">
    <property type="entry name" value="zf-C2H2_jaz"/>
    <property type="match status" value="1"/>
</dbReference>
<name>A0A0L0UTN9_9BASI</name>
<dbReference type="Proteomes" id="UP000054564">
    <property type="component" value="Unassembled WGS sequence"/>
</dbReference>
<organism evidence="7 8">
    <name type="scientific">Puccinia striiformis f. sp. tritici PST-78</name>
    <dbReference type="NCBI Taxonomy" id="1165861"/>
    <lineage>
        <taxon>Eukaryota</taxon>
        <taxon>Fungi</taxon>
        <taxon>Dikarya</taxon>
        <taxon>Basidiomycota</taxon>
        <taxon>Pucciniomycotina</taxon>
        <taxon>Pucciniomycetes</taxon>
        <taxon>Pucciniales</taxon>
        <taxon>Pucciniaceae</taxon>
        <taxon>Puccinia</taxon>
    </lineage>
</organism>
<evidence type="ECO:0000259" key="6">
    <source>
        <dbReference type="PROSITE" id="PS50157"/>
    </source>
</evidence>
<feature type="domain" description="C2H2-type" evidence="6">
    <location>
        <begin position="205"/>
        <end position="234"/>
    </location>
</feature>
<dbReference type="SMART" id="SM00451">
    <property type="entry name" value="ZnF_U1"/>
    <property type="match status" value="2"/>
</dbReference>
<dbReference type="PROSITE" id="PS50157">
    <property type="entry name" value="ZINC_FINGER_C2H2_2"/>
    <property type="match status" value="3"/>
</dbReference>
<feature type="domain" description="C2H2-type" evidence="6">
    <location>
        <begin position="6"/>
        <end position="36"/>
    </location>
</feature>
<evidence type="ECO:0000256" key="2">
    <source>
        <dbReference type="ARBA" id="ARBA00022737"/>
    </source>
</evidence>
<keyword evidence="3 5" id="KW-0863">Zinc-finger</keyword>
<dbReference type="OrthoDB" id="6077919at2759"/>
<dbReference type="SUPFAM" id="SSF57667">
    <property type="entry name" value="beta-beta-alpha zinc fingers"/>
    <property type="match status" value="2"/>
</dbReference>
<dbReference type="InterPro" id="IPR003604">
    <property type="entry name" value="Matrin/U1-like-C_Znf_C2H2"/>
</dbReference>
<dbReference type="AlphaFoldDB" id="A0A0L0UTN9"/>
<dbReference type="EMBL" id="AJIL01000258">
    <property type="protein sequence ID" value="KNE90403.1"/>
    <property type="molecule type" value="Genomic_DNA"/>
</dbReference>
<keyword evidence="1" id="KW-0479">Metal-binding</keyword>
<keyword evidence="4" id="KW-0862">Zinc</keyword>
<keyword evidence="2" id="KW-0677">Repeat</keyword>
<protein>
    <recommendedName>
        <fullName evidence="6">C2H2-type domain-containing protein</fullName>
    </recommendedName>
</protein>
<accession>A0A0L0UTN9</accession>
<evidence type="ECO:0000256" key="5">
    <source>
        <dbReference type="PROSITE-ProRule" id="PRU00042"/>
    </source>
</evidence>
<dbReference type="Gene3D" id="3.30.160.60">
    <property type="entry name" value="Classic Zinc Finger"/>
    <property type="match status" value="2"/>
</dbReference>
<dbReference type="GO" id="GO:0005634">
    <property type="term" value="C:nucleus"/>
    <property type="evidence" value="ECO:0007669"/>
    <property type="project" value="TreeGrafter"/>
</dbReference>
<dbReference type="GO" id="GO:0008270">
    <property type="term" value="F:zinc ion binding"/>
    <property type="evidence" value="ECO:0007669"/>
    <property type="project" value="UniProtKB-KW"/>
</dbReference>
<evidence type="ECO:0000256" key="4">
    <source>
        <dbReference type="ARBA" id="ARBA00022833"/>
    </source>
</evidence>
<dbReference type="Pfam" id="PF12874">
    <property type="entry name" value="zf-met"/>
    <property type="match status" value="1"/>
</dbReference>
<dbReference type="SMART" id="SM00355">
    <property type="entry name" value="ZnF_C2H2"/>
    <property type="match status" value="8"/>
</dbReference>
<gene>
    <name evidence="7" type="ORF">PSTG_16148</name>
</gene>
<dbReference type="InterPro" id="IPR036236">
    <property type="entry name" value="Znf_C2H2_sf"/>
</dbReference>
<keyword evidence="8" id="KW-1185">Reference proteome</keyword>
<evidence type="ECO:0000256" key="3">
    <source>
        <dbReference type="ARBA" id="ARBA00022771"/>
    </source>
</evidence>